<accession>A0A072VNJ1</accession>
<reference evidence="3" key="3">
    <citation type="submission" date="2015-04" db="UniProtKB">
        <authorList>
            <consortium name="EnsemblPlants"/>
        </authorList>
    </citation>
    <scope>IDENTIFICATION</scope>
    <source>
        <strain evidence="3">cv. Jemalong A17</strain>
    </source>
</reference>
<evidence type="ECO:0000313" key="4">
    <source>
        <dbReference type="Proteomes" id="UP000002051"/>
    </source>
</evidence>
<dbReference type="AlphaFoldDB" id="A0A072VNJ1"/>
<sequence length="104" mass="12027">MYTCSYGLAIIIYKSTVICNYCYIHLLLPFILHLTRLHALKAEWLVELGFASGVLCNLKQPRTATTNLWWFDDEETVFGEVTEFSDVVDEINVEWGLEGWEFDG</sequence>
<keyword evidence="1 2" id="KW-0812">Transmembrane</keyword>
<proteinExistence type="predicted"/>
<keyword evidence="1" id="KW-1133">Transmembrane helix</keyword>
<keyword evidence="1" id="KW-0472">Membrane</keyword>
<gene>
    <name evidence="2" type="ordered locus">MTR_1g007195</name>
</gene>
<dbReference type="Proteomes" id="UP000002051">
    <property type="component" value="Unassembled WGS sequence"/>
</dbReference>
<dbReference type="EMBL" id="CM001217">
    <property type="protein sequence ID" value="KEH39715.1"/>
    <property type="molecule type" value="Genomic_DNA"/>
</dbReference>
<feature type="transmembrane region" description="Helical" evidence="1">
    <location>
        <begin position="6"/>
        <end position="32"/>
    </location>
</feature>
<protein>
    <submittedName>
        <fullName evidence="2">Transmembrane protein, putative</fullName>
    </submittedName>
</protein>
<reference evidence="2 4" key="1">
    <citation type="journal article" date="2011" name="Nature">
        <title>The Medicago genome provides insight into the evolution of rhizobial symbioses.</title>
        <authorList>
            <person name="Young N.D."/>
            <person name="Debelle F."/>
            <person name="Oldroyd G.E."/>
            <person name="Geurts R."/>
            <person name="Cannon S.B."/>
            <person name="Udvardi M.K."/>
            <person name="Benedito V.A."/>
            <person name="Mayer K.F."/>
            <person name="Gouzy J."/>
            <person name="Schoof H."/>
            <person name="Van de Peer Y."/>
            <person name="Proost S."/>
            <person name="Cook D.R."/>
            <person name="Meyers B.C."/>
            <person name="Spannagl M."/>
            <person name="Cheung F."/>
            <person name="De Mita S."/>
            <person name="Krishnakumar V."/>
            <person name="Gundlach H."/>
            <person name="Zhou S."/>
            <person name="Mudge J."/>
            <person name="Bharti A.K."/>
            <person name="Murray J.D."/>
            <person name="Naoumkina M.A."/>
            <person name="Rosen B."/>
            <person name="Silverstein K.A."/>
            <person name="Tang H."/>
            <person name="Rombauts S."/>
            <person name="Zhao P.X."/>
            <person name="Zhou P."/>
            <person name="Barbe V."/>
            <person name="Bardou P."/>
            <person name="Bechner M."/>
            <person name="Bellec A."/>
            <person name="Berger A."/>
            <person name="Berges H."/>
            <person name="Bidwell S."/>
            <person name="Bisseling T."/>
            <person name="Choisne N."/>
            <person name="Couloux A."/>
            <person name="Denny R."/>
            <person name="Deshpande S."/>
            <person name="Dai X."/>
            <person name="Doyle J.J."/>
            <person name="Dudez A.M."/>
            <person name="Farmer A.D."/>
            <person name="Fouteau S."/>
            <person name="Franken C."/>
            <person name="Gibelin C."/>
            <person name="Gish J."/>
            <person name="Goldstein S."/>
            <person name="Gonzalez A.J."/>
            <person name="Green P.J."/>
            <person name="Hallab A."/>
            <person name="Hartog M."/>
            <person name="Hua A."/>
            <person name="Humphray S.J."/>
            <person name="Jeong D.H."/>
            <person name="Jing Y."/>
            <person name="Jocker A."/>
            <person name="Kenton S.M."/>
            <person name="Kim D.J."/>
            <person name="Klee K."/>
            <person name="Lai H."/>
            <person name="Lang C."/>
            <person name="Lin S."/>
            <person name="Macmil S.L."/>
            <person name="Magdelenat G."/>
            <person name="Matthews L."/>
            <person name="McCorrison J."/>
            <person name="Monaghan E.L."/>
            <person name="Mun J.H."/>
            <person name="Najar F.Z."/>
            <person name="Nicholson C."/>
            <person name="Noirot C."/>
            <person name="O'Bleness M."/>
            <person name="Paule C.R."/>
            <person name="Poulain J."/>
            <person name="Prion F."/>
            <person name="Qin B."/>
            <person name="Qu C."/>
            <person name="Retzel E.F."/>
            <person name="Riddle C."/>
            <person name="Sallet E."/>
            <person name="Samain S."/>
            <person name="Samson N."/>
            <person name="Sanders I."/>
            <person name="Saurat O."/>
            <person name="Scarpelli C."/>
            <person name="Schiex T."/>
            <person name="Segurens B."/>
            <person name="Severin A.J."/>
            <person name="Sherrier D.J."/>
            <person name="Shi R."/>
            <person name="Sims S."/>
            <person name="Singer S.R."/>
            <person name="Sinharoy S."/>
            <person name="Sterck L."/>
            <person name="Viollet A."/>
            <person name="Wang B.B."/>
            <person name="Wang K."/>
            <person name="Wang M."/>
            <person name="Wang X."/>
            <person name="Warfsmann J."/>
            <person name="Weissenbach J."/>
            <person name="White D.D."/>
            <person name="White J.D."/>
            <person name="Wiley G.B."/>
            <person name="Wincker P."/>
            <person name="Xing Y."/>
            <person name="Yang L."/>
            <person name="Yao Z."/>
            <person name="Ying F."/>
            <person name="Zhai J."/>
            <person name="Zhou L."/>
            <person name="Zuber A."/>
            <person name="Denarie J."/>
            <person name="Dixon R.A."/>
            <person name="May G.D."/>
            <person name="Schwartz D.C."/>
            <person name="Rogers J."/>
            <person name="Quetier F."/>
            <person name="Town C.D."/>
            <person name="Roe B.A."/>
        </authorList>
    </citation>
    <scope>NUCLEOTIDE SEQUENCE [LARGE SCALE GENOMIC DNA]</scope>
    <source>
        <strain evidence="2">A17</strain>
        <strain evidence="3 4">cv. Jemalong A17</strain>
    </source>
</reference>
<organism evidence="2 4">
    <name type="scientific">Medicago truncatula</name>
    <name type="common">Barrel medic</name>
    <name type="synonym">Medicago tribuloides</name>
    <dbReference type="NCBI Taxonomy" id="3880"/>
    <lineage>
        <taxon>Eukaryota</taxon>
        <taxon>Viridiplantae</taxon>
        <taxon>Streptophyta</taxon>
        <taxon>Embryophyta</taxon>
        <taxon>Tracheophyta</taxon>
        <taxon>Spermatophyta</taxon>
        <taxon>Magnoliopsida</taxon>
        <taxon>eudicotyledons</taxon>
        <taxon>Gunneridae</taxon>
        <taxon>Pentapetalae</taxon>
        <taxon>rosids</taxon>
        <taxon>fabids</taxon>
        <taxon>Fabales</taxon>
        <taxon>Fabaceae</taxon>
        <taxon>Papilionoideae</taxon>
        <taxon>50 kb inversion clade</taxon>
        <taxon>NPAAA clade</taxon>
        <taxon>Hologalegina</taxon>
        <taxon>IRL clade</taxon>
        <taxon>Trifolieae</taxon>
        <taxon>Medicago</taxon>
    </lineage>
</organism>
<dbReference type="HOGENOM" id="CLU_2254077_0_0_1"/>
<keyword evidence="4" id="KW-1185">Reference proteome</keyword>
<evidence type="ECO:0000313" key="3">
    <source>
        <dbReference type="EnsemblPlants" id="KEH39715"/>
    </source>
</evidence>
<evidence type="ECO:0000256" key="1">
    <source>
        <dbReference type="SAM" id="Phobius"/>
    </source>
</evidence>
<evidence type="ECO:0000313" key="2">
    <source>
        <dbReference type="EMBL" id="KEH39715.1"/>
    </source>
</evidence>
<dbReference type="EnsemblPlants" id="KEH39715">
    <property type="protein sequence ID" value="KEH39715"/>
    <property type="gene ID" value="MTR_1g007195"/>
</dbReference>
<name>A0A072VNJ1_MEDTR</name>
<reference evidence="2 4" key="2">
    <citation type="journal article" date="2014" name="BMC Genomics">
        <title>An improved genome release (version Mt4.0) for the model legume Medicago truncatula.</title>
        <authorList>
            <person name="Tang H."/>
            <person name="Krishnakumar V."/>
            <person name="Bidwell S."/>
            <person name="Rosen B."/>
            <person name="Chan A."/>
            <person name="Zhou S."/>
            <person name="Gentzbittel L."/>
            <person name="Childs K.L."/>
            <person name="Yandell M."/>
            <person name="Gundlach H."/>
            <person name="Mayer K.F."/>
            <person name="Schwartz D.C."/>
            <person name="Town C.D."/>
        </authorList>
    </citation>
    <scope>GENOME REANNOTATION</scope>
    <source>
        <strain evidence="2">A17</strain>
        <strain evidence="3 4">cv. Jemalong A17</strain>
    </source>
</reference>